<feature type="transmembrane region" description="Helical" evidence="1">
    <location>
        <begin position="6"/>
        <end position="27"/>
    </location>
</feature>
<evidence type="ECO:0000313" key="2">
    <source>
        <dbReference type="EMBL" id="MQY14828.1"/>
    </source>
</evidence>
<evidence type="ECO:0000256" key="1">
    <source>
        <dbReference type="SAM" id="Phobius"/>
    </source>
</evidence>
<name>A0A7K0CMW3_9ACTN</name>
<keyword evidence="1" id="KW-1133">Transmembrane helix</keyword>
<dbReference type="AlphaFoldDB" id="A0A7K0CMW3"/>
<keyword evidence="1" id="KW-0812">Transmembrane</keyword>
<keyword evidence="1" id="KW-0472">Membrane</keyword>
<gene>
    <name evidence="2" type="ORF">SRB5_50040</name>
</gene>
<keyword evidence="3" id="KW-1185">Reference proteome</keyword>
<dbReference type="Proteomes" id="UP000466345">
    <property type="component" value="Unassembled WGS sequence"/>
</dbReference>
<dbReference type="RefSeq" id="WP_153455679.1">
    <property type="nucleotide sequence ID" value="NZ_WEGJ01000025.1"/>
</dbReference>
<protein>
    <submittedName>
        <fullName evidence="2">Uncharacterized protein</fullName>
    </submittedName>
</protein>
<sequence length="55" mass="5983">MNFFDIAADALSIAAVVALFAVPAVVGRWAEARTYRRAVEAARRARLRKAHTLAA</sequence>
<organism evidence="2 3">
    <name type="scientific">Streptomyces smaragdinus</name>
    <dbReference type="NCBI Taxonomy" id="2585196"/>
    <lineage>
        <taxon>Bacteria</taxon>
        <taxon>Bacillati</taxon>
        <taxon>Actinomycetota</taxon>
        <taxon>Actinomycetes</taxon>
        <taxon>Kitasatosporales</taxon>
        <taxon>Streptomycetaceae</taxon>
        <taxon>Streptomyces</taxon>
    </lineage>
</organism>
<proteinExistence type="predicted"/>
<accession>A0A7K0CMW3</accession>
<reference evidence="2 3" key="1">
    <citation type="submission" date="2019-10" db="EMBL/GenBank/DDBJ databases">
        <title>Streptomyces smaragdinus sp. nov. and Streptomyces fabii sp. nov., isolated from the gut of fungus growing-termite Macrotermes natalensis.</title>
        <authorList>
            <person name="Schwitalla J."/>
            <person name="Benndorf R."/>
            <person name="Martin K."/>
            <person name="De Beer W."/>
            <person name="Kaster A.-K."/>
            <person name="Vollmers J."/>
            <person name="Poulsen M."/>
            <person name="Beemelmanns C."/>
        </authorList>
    </citation>
    <scope>NUCLEOTIDE SEQUENCE [LARGE SCALE GENOMIC DNA]</scope>
    <source>
        <strain evidence="2 3">RB5</strain>
    </source>
</reference>
<comment type="caution">
    <text evidence="2">The sequence shown here is derived from an EMBL/GenBank/DDBJ whole genome shotgun (WGS) entry which is preliminary data.</text>
</comment>
<evidence type="ECO:0000313" key="3">
    <source>
        <dbReference type="Proteomes" id="UP000466345"/>
    </source>
</evidence>
<dbReference type="EMBL" id="WEGJ01000025">
    <property type="protein sequence ID" value="MQY14828.1"/>
    <property type="molecule type" value="Genomic_DNA"/>
</dbReference>